<proteinExistence type="predicted"/>
<dbReference type="InterPro" id="IPR010982">
    <property type="entry name" value="Lambda_DNA-bd_dom_sf"/>
</dbReference>
<dbReference type="PANTHER" id="PTHR36511:SF3">
    <property type="entry name" value="ANTITOXIN HIGA-2"/>
    <property type="match status" value="1"/>
</dbReference>
<keyword evidence="3" id="KW-0804">Transcription</keyword>
<dbReference type="PROSITE" id="PS50943">
    <property type="entry name" value="HTH_CROC1"/>
    <property type="match status" value="1"/>
</dbReference>
<comment type="caution">
    <text evidence="5">The sequence shown here is derived from an EMBL/GenBank/DDBJ whole genome shotgun (WGS) entry which is preliminary data.</text>
</comment>
<dbReference type="RefSeq" id="WP_183572316.1">
    <property type="nucleotide sequence ID" value="NZ_JACHOP010000022.1"/>
</dbReference>
<evidence type="ECO:0000313" key="5">
    <source>
        <dbReference type="EMBL" id="MBB5759351.1"/>
    </source>
</evidence>
<keyword evidence="2" id="KW-0238">DNA-binding</keyword>
<dbReference type="AlphaFoldDB" id="A0A840ZR49"/>
<dbReference type="Pfam" id="PF01381">
    <property type="entry name" value="HTH_3"/>
    <property type="match status" value="1"/>
</dbReference>
<protein>
    <submittedName>
        <fullName evidence="5">Putative transcriptional regulator</fullName>
    </submittedName>
</protein>
<evidence type="ECO:0000256" key="1">
    <source>
        <dbReference type="ARBA" id="ARBA00023015"/>
    </source>
</evidence>
<dbReference type="SUPFAM" id="SSF47413">
    <property type="entry name" value="lambda repressor-like DNA-binding domains"/>
    <property type="match status" value="1"/>
</dbReference>
<dbReference type="Proteomes" id="UP000583454">
    <property type="component" value="Unassembled WGS sequence"/>
</dbReference>
<dbReference type="InterPro" id="IPR001387">
    <property type="entry name" value="Cro/C1-type_HTH"/>
</dbReference>
<keyword evidence="1" id="KW-0805">Transcription regulation</keyword>
<evidence type="ECO:0000256" key="3">
    <source>
        <dbReference type="ARBA" id="ARBA00023163"/>
    </source>
</evidence>
<reference evidence="5 6" key="1">
    <citation type="submission" date="2020-08" db="EMBL/GenBank/DDBJ databases">
        <title>Genomic Encyclopedia of Type Strains, Phase IV (KMG-IV): sequencing the most valuable type-strain genomes for metagenomic binning, comparative biology and taxonomic classification.</title>
        <authorList>
            <person name="Goeker M."/>
        </authorList>
    </citation>
    <scope>NUCLEOTIDE SEQUENCE [LARGE SCALE GENOMIC DNA]</scope>
    <source>
        <strain evidence="5 6">DSM 2163</strain>
    </source>
</reference>
<sequence>MTNQSRAKPRSDALQALHEAASDSHAVGAIDKATMRHFDLACLTPVEPLSPEAIRQVRETAKMSQALFALALNVTVTLVSQWERGERRPSGPSLKLLSLAAHKGIDTIL</sequence>
<dbReference type="SMART" id="SM00530">
    <property type="entry name" value="HTH_XRE"/>
    <property type="match status" value="1"/>
</dbReference>
<keyword evidence="6" id="KW-1185">Reference proteome</keyword>
<evidence type="ECO:0000313" key="6">
    <source>
        <dbReference type="Proteomes" id="UP000583454"/>
    </source>
</evidence>
<dbReference type="PANTHER" id="PTHR36511">
    <property type="entry name" value="MERR FAMILY BACTERIAL REGULATORY PROTEIN"/>
    <property type="match status" value="1"/>
</dbReference>
<evidence type="ECO:0000256" key="2">
    <source>
        <dbReference type="ARBA" id="ARBA00023125"/>
    </source>
</evidence>
<organism evidence="5 6">
    <name type="scientific">Methylorubrum rhodinum</name>
    <dbReference type="NCBI Taxonomy" id="29428"/>
    <lineage>
        <taxon>Bacteria</taxon>
        <taxon>Pseudomonadati</taxon>
        <taxon>Pseudomonadota</taxon>
        <taxon>Alphaproteobacteria</taxon>
        <taxon>Hyphomicrobiales</taxon>
        <taxon>Methylobacteriaceae</taxon>
        <taxon>Methylorubrum</taxon>
    </lineage>
</organism>
<dbReference type="CDD" id="cd00093">
    <property type="entry name" value="HTH_XRE"/>
    <property type="match status" value="1"/>
</dbReference>
<evidence type="ECO:0000259" key="4">
    <source>
        <dbReference type="PROSITE" id="PS50943"/>
    </source>
</evidence>
<name>A0A840ZR49_9HYPH</name>
<dbReference type="GO" id="GO:0003677">
    <property type="term" value="F:DNA binding"/>
    <property type="evidence" value="ECO:0007669"/>
    <property type="project" value="UniProtKB-KW"/>
</dbReference>
<feature type="domain" description="HTH cro/C1-type" evidence="4">
    <location>
        <begin position="54"/>
        <end position="108"/>
    </location>
</feature>
<accession>A0A840ZR49</accession>
<dbReference type="Gene3D" id="1.10.260.40">
    <property type="entry name" value="lambda repressor-like DNA-binding domains"/>
    <property type="match status" value="1"/>
</dbReference>
<dbReference type="InterPro" id="IPR052359">
    <property type="entry name" value="HTH-type_reg/antitoxin"/>
</dbReference>
<dbReference type="EMBL" id="JACHOP010000022">
    <property type="protein sequence ID" value="MBB5759351.1"/>
    <property type="molecule type" value="Genomic_DNA"/>
</dbReference>
<gene>
    <name evidence="5" type="ORF">HNR00_004085</name>
</gene>